<keyword evidence="7" id="KW-0112">Calmodulin-binding</keyword>
<keyword evidence="5 12" id="KW-0378">Hydrolase</keyword>
<dbReference type="EMBL" id="MCFN01000047">
    <property type="protein sequence ID" value="OXB66970.1"/>
    <property type="molecule type" value="Genomic_DNA"/>
</dbReference>
<dbReference type="InterPro" id="IPR004843">
    <property type="entry name" value="Calcineurin-like_PHP"/>
</dbReference>
<keyword evidence="4" id="KW-0479">Metal-binding</keyword>
<evidence type="ECO:0000313" key="15">
    <source>
        <dbReference type="EMBL" id="OXB66970.1"/>
    </source>
</evidence>
<keyword evidence="8" id="KW-0904">Protein phosphatase</keyword>
<evidence type="ECO:0000256" key="7">
    <source>
        <dbReference type="ARBA" id="ARBA00022860"/>
    </source>
</evidence>
<dbReference type="CDD" id="cd07416">
    <property type="entry name" value="MPP_PP2B"/>
    <property type="match status" value="1"/>
</dbReference>
<evidence type="ECO:0000256" key="2">
    <source>
        <dbReference type="ARBA" id="ARBA00001965"/>
    </source>
</evidence>
<feature type="compositionally biased region" description="Low complexity" evidence="13">
    <location>
        <begin position="499"/>
        <end position="520"/>
    </location>
</feature>
<name>A0A226NHS3_CALSU</name>
<gene>
    <name evidence="15" type="ORF">ASZ78_004634</name>
</gene>
<evidence type="ECO:0000256" key="1">
    <source>
        <dbReference type="ARBA" id="ARBA00001947"/>
    </source>
</evidence>
<dbReference type="SMART" id="SM00156">
    <property type="entry name" value="PP2Ac"/>
    <property type="match status" value="1"/>
</dbReference>
<reference evidence="15 16" key="1">
    <citation type="submission" date="2016-07" db="EMBL/GenBank/DDBJ databases">
        <title>Disparate Historic Effective Population Sizes Predicted by Modern Levels of Genome Diversity for the Scaled Quail (Callipepla squamata) and the Northern Bobwhite (Colinus virginianus): Inferences from First and Second Generation Draft Genome Assemblies for Sympatric New World Quail.</title>
        <authorList>
            <person name="Oldeschulte D.L."/>
            <person name="Halley Y.A."/>
            <person name="Bhattarai E.K."/>
            <person name="Brashear W.A."/>
            <person name="Hill J."/>
            <person name="Metz R.P."/>
            <person name="Johnson C.D."/>
            <person name="Rollins D."/>
            <person name="Peterson M.J."/>
            <person name="Bickhart D.M."/>
            <person name="Decker J.E."/>
            <person name="Seabury C.M."/>
        </authorList>
    </citation>
    <scope>NUCLEOTIDE SEQUENCE [LARGE SCALE GENOMIC DNA]</scope>
    <source>
        <strain evidence="15 16">Texas</strain>
        <tissue evidence="15">Leg muscle</tissue>
    </source>
</reference>
<evidence type="ECO:0000256" key="3">
    <source>
        <dbReference type="ARBA" id="ARBA00009905"/>
    </source>
</evidence>
<dbReference type="PRINTS" id="PR00114">
    <property type="entry name" value="STPHPHTASE"/>
</dbReference>
<evidence type="ECO:0000256" key="11">
    <source>
        <dbReference type="ARBA" id="ARBA00048336"/>
    </source>
</evidence>
<evidence type="ECO:0000256" key="9">
    <source>
        <dbReference type="ARBA" id="ARBA00023004"/>
    </source>
</evidence>
<organism evidence="15 16">
    <name type="scientific">Callipepla squamata</name>
    <name type="common">Scaled quail</name>
    <dbReference type="NCBI Taxonomy" id="9009"/>
    <lineage>
        <taxon>Eukaryota</taxon>
        <taxon>Metazoa</taxon>
        <taxon>Chordata</taxon>
        <taxon>Craniata</taxon>
        <taxon>Vertebrata</taxon>
        <taxon>Euteleostomi</taxon>
        <taxon>Archelosauria</taxon>
        <taxon>Archosauria</taxon>
        <taxon>Dinosauria</taxon>
        <taxon>Saurischia</taxon>
        <taxon>Theropoda</taxon>
        <taxon>Coelurosauria</taxon>
        <taxon>Aves</taxon>
        <taxon>Neognathae</taxon>
        <taxon>Galloanserae</taxon>
        <taxon>Galliformes</taxon>
        <taxon>Odontophoridae</taxon>
        <taxon>Callipepla</taxon>
    </lineage>
</organism>
<sequence length="520" mass="58831">MSAKEGSKVLLLPPHATSERAVKEICSAAQCILCEVEQKIIDLWLGEGVAVPFPPTHRLTSEEVFDTDGKPRVDILKNHLIKEGRVDEEIALRIINEGAAILRREKTMIEVEAPITVCGDIHGQFFDLMKLFEVGGSPANTRYLFLGDYVDRGYFSIECVLYLWVLKILYPSTLFLLRGNHECRHLTEYFTFKQECKIKYSERVYDACMEAFDCLPLAALLNQQFLCVHGGLSPEINTLDDIRRLDRFKEPPAFGPMCDLLWSDPSEDFGNESSPEHFSHNTVRGCSYFYSYPAVCEFLQNNNLLSIIRAHEAQDAGYRMYRKSQTTGFPSLITIFSAPNYLDVYNNKAAVLKYENNVMNIRQFNCSPHPYWLPNFMDVFTWSLPFVGEKVTEMLVNVLSICSDDELMTEGEDQFDDTYIFIPVFSYTREESESVLTLKGLTPTGMLPSGVLAGGRQTLQSAIRGFSPQHKICSFEEAKGLDRINERMPPRKDALQQDGINTINTTNANGNNGTGNNNAQ</sequence>
<dbReference type="InterPro" id="IPR041751">
    <property type="entry name" value="MPP_PP2B"/>
</dbReference>
<dbReference type="PANTHER" id="PTHR45673">
    <property type="entry name" value="SERINE/THREONINE-PROTEIN PHOSPHATASE 2B CATALYTIC SUBUNIT 1-RELATED"/>
    <property type="match status" value="1"/>
</dbReference>
<evidence type="ECO:0000256" key="13">
    <source>
        <dbReference type="SAM" id="MobiDB-lite"/>
    </source>
</evidence>
<feature type="region of interest" description="Disordered" evidence="13">
    <location>
        <begin position="491"/>
        <end position="520"/>
    </location>
</feature>
<evidence type="ECO:0000256" key="6">
    <source>
        <dbReference type="ARBA" id="ARBA00022833"/>
    </source>
</evidence>
<accession>A0A226NHS3</accession>
<evidence type="ECO:0000256" key="8">
    <source>
        <dbReference type="ARBA" id="ARBA00022912"/>
    </source>
</evidence>
<dbReference type="GO" id="GO:0046872">
    <property type="term" value="F:metal ion binding"/>
    <property type="evidence" value="ECO:0007669"/>
    <property type="project" value="UniProtKB-KW"/>
</dbReference>
<dbReference type="Gene3D" id="3.60.21.10">
    <property type="match status" value="1"/>
</dbReference>
<proteinExistence type="inferred from homology"/>
<keyword evidence="16" id="KW-1185">Reference proteome</keyword>
<keyword evidence="9" id="KW-0408">Iron</keyword>
<dbReference type="GO" id="GO:0033192">
    <property type="term" value="F:calmodulin-dependent protein phosphatase activity"/>
    <property type="evidence" value="ECO:0007669"/>
    <property type="project" value="InterPro"/>
</dbReference>
<dbReference type="InterPro" id="IPR043360">
    <property type="entry name" value="PP2B"/>
</dbReference>
<dbReference type="AlphaFoldDB" id="A0A226NHS3"/>
<evidence type="ECO:0000256" key="4">
    <source>
        <dbReference type="ARBA" id="ARBA00022723"/>
    </source>
</evidence>
<evidence type="ECO:0000256" key="10">
    <source>
        <dbReference type="ARBA" id="ARBA00047761"/>
    </source>
</evidence>
<dbReference type="OrthoDB" id="5593063at2759"/>
<evidence type="ECO:0000313" key="16">
    <source>
        <dbReference type="Proteomes" id="UP000198323"/>
    </source>
</evidence>
<dbReference type="InterPro" id="IPR029052">
    <property type="entry name" value="Metallo-depent_PP-like"/>
</dbReference>
<dbReference type="GO" id="GO:0097720">
    <property type="term" value="P:calcineurin-mediated signaling"/>
    <property type="evidence" value="ECO:0007669"/>
    <property type="project" value="InterPro"/>
</dbReference>
<keyword evidence="6" id="KW-0862">Zinc</keyword>
<comment type="cofactor">
    <cofactor evidence="2">
        <name>Fe(3+)</name>
        <dbReference type="ChEBI" id="CHEBI:29034"/>
    </cofactor>
</comment>
<evidence type="ECO:0000256" key="12">
    <source>
        <dbReference type="RuleBase" id="RU004273"/>
    </source>
</evidence>
<evidence type="ECO:0000256" key="5">
    <source>
        <dbReference type="ARBA" id="ARBA00022801"/>
    </source>
</evidence>
<dbReference type="STRING" id="9009.A0A226NHS3"/>
<comment type="catalytic activity">
    <reaction evidence="11 12">
        <text>O-phospho-L-threonyl-[protein] + H2O = L-threonyl-[protein] + phosphate</text>
        <dbReference type="Rhea" id="RHEA:47004"/>
        <dbReference type="Rhea" id="RHEA-COMP:11060"/>
        <dbReference type="Rhea" id="RHEA-COMP:11605"/>
        <dbReference type="ChEBI" id="CHEBI:15377"/>
        <dbReference type="ChEBI" id="CHEBI:30013"/>
        <dbReference type="ChEBI" id="CHEBI:43474"/>
        <dbReference type="ChEBI" id="CHEBI:61977"/>
        <dbReference type="EC" id="3.1.3.16"/>
    </reaction>
</comment>
<dbReference type="SUPFAM" id="SSF56300">
    <property type="entry name" value="Metallo-dependent phosphatases"/>
    <property type="match status" value="1"/>
</dbReference>
<dbReference type="InterPro" id="IPR006186">
    <property type="entry name" value="Ser/Thr-sp_prot-phosphatase"/>
</dbReference>
<dbReference type="GO" id="GO:0005516">
    <property type="term" value="F:calmodulin binding"/>
    <property type="evidence" value="ECO:0007669"/>
    <property type="project" value="UniProtKB-KW"/>
</dbReference>
<comment type="catalytic activity">
    <reaction evidence="10">
        <text>O-phospho-L-seryl-[protein] + H2O = L-seryl-[protein] + phosphate</text>
        <dbReference type="Rhea" id="RHEA:20629"/>
        <dbReference type="Rhea" id="RHEA-COMP:9863"/>
        <dbReference type="Rhea" id="RHEA-COMP:11604"/>
        <dbReference type="ChEBI" id="CHEBI:15377"/>
        <dbReference type="ChEBI" id="CHEBI:29999"/>
        <dbReference type="ChEBI" id="CHEBI:43474"/>
        <dbReference type="ChEBI" id="CHEBI:83421"/>
        <dbReference type="EC" id="3.1.3.16"/>
    </reaction>
</comment>
<dbReference type="FunFam" id="3.60.21.10:FF:000002">
    <property type="entry name" value="Serine/threonine-protein phosphatase"/>
    <property type="match status" value="1"/>
</dbReference>
<comment type="cofactor">
    <cofactor evidence="1">
        <name>Zn(2+)</name>
        <dbReference type="ChEBI" id="CHEBI:29105"/>
    </cofactor>
</comment>
<comment type="caution">
    <text evidence="15">The sequence shown here is derived from an EMBL/GenBank/DDBJ whole genome shotgun (WGS) entry which is preliminary data.</text>
</comment>
<dbReference type="Pfam" id="PF00149">
    <property type="entry name" value="Metallophos"/>
    <property type="match status" value="1"/>
</dbReference>
<feature type="domain" description="Serine/threonine specific protein phosphatases" evidence="14">
    <location>
        <begin position="177"/>
        <end position="182"/>
    </location>
</feature>
<protein>
    <recommendedName>
        <fullName evidence="12">Serine/threonine-protein phosphatase</fullName>
        <ecNumber evidence="12">3.1.3.16</ecNumber>
    </recommendedName>
</protein>
<dbReference type="PROSITE" id="PS00125">
    <property type="entry name" value="SER_THR_PHOSPHATASE"/>
    <property type="match status" value="1"/>
</dbReference>
<evidence type="ECO:0000259" key="14">
    <source>
        <dbReference type="PROSITE" id="PS00125"/>
    </source>
</evidence>
<comment type="similarity">
    <text evidence="3">Belongs to the PPP phosphatase family. PP-2B subfamily.</text>
</comment>
<dbReference type="Proteomes" id="UP000198323">
    <property type="component" value="Unassembled WGS sequence"/>
</dbReference>
<dbReference type="EC" id="3.1.3.16" evidence="12"/>